<keyword evidence="2" id="KW-0812">Transmembrane</keyword>
<name>A0A1G2L067_9BACT</name>
<feature type="region of interest" description="Disordered" evidence="1">
    <location>
        <begin position="203"/>
        <end position="224"/>
    </location>
</feature>
<feature type="compositionally biased region" description="Basic residues" evidence="1">
    <location>
        <begin position="210"/>
        <end position="224"/>
    </location>
</feature>
<gene>
    <name evidence="3" type="ORF">A3J58_02470</name>
</gene>
<dbReference type="Proteomes" id="UP000178510">
    <property type="component" value="Unassembled WGS sequence"/>
</dbReference>
<comment type="caution">
    <text evidence="3">The sequence shown here is derived from an EMBL/GenBank/DDBJ whole genome shotgun (WGS) entry which is preliminary data.</text>
</comment>
<keyword evidence="2" id="KW-1133">Transmembrane helix</keyword>
<evidence type="ECO:0000313" key="4">
    <source>
        <dbReference type="Proteomes" id="UP000178510"/>
    </source>
</evidence>
<protein>
    <submittedName>
        <fullName evidence="3">Uncharacterized protein</fullName>
    </submittedName>
</protein>
<evidence type="ECO:0000256" key="2">
    <source>
        <dbReference type="SAM" id="Phobius"/>
    </source>
</evidence>
<dbReference type="EMBL" id="MHQM01000013">
    <property type="protein sequence ID" value="OHA04079.1"/>
    <property type="molecule type" value="Genomic_DNA"/>
</dbReference>
<dbReference type="AlphaFoldDB" id="A0A1G2L067"/>
<feature type="transmembrane region" description="Helical" evidence="2">
    <location>
        <begin position="46"/>
        <end position="66"/>
    </location>
</feature>
<proteinExistence type="predicted"/>
<accession>A0A1G2L067</accession>
<reference evidence="3 4" key="1">
    <citation type="journal article" date="2016" name="Nat. Commun.">
        <title>Thousands of microbial genomes shed light on interconnected biogeochemical processes in an aquifer system.</title>
        <authorList>
            <person name="Anantharaman K."/>
            <person name="Brown C.T."/>
            <person name="Hug L.A."/>
            <person name="Sharon I."/>
            <person name="Castelle C.J."/>
            <person name="Probst A.J."/>
            <person name="Thomas B.C."/>
            <person name="Singh A."/>
            <person name="Wilkins M.J."/>
            <person name="Karaoz U."/>
            <person name="Brodie E.L."/>
            <person name="Williams K.H."/>
            <person name="Hubbard S.S."/>
            <person name="Banfield J.F."/>
        </authorList>
    </citation>
    <scope>NUCLEOTIDE SEQUENCE [LARGE SCALE GENOMIC DNA]</scope>
</reference>
<evidence type="ECO:0000256" key="1">
    <source>
        <dbReference type="SAM" id="MobiDB-lite"/>
    </source>
</evidence>
<feature type="transmembrane region" description="Helical" evidence="2">
    <location>
        <begin position="140"/>
        <end position="162"/>
    </location>
</feature>
<evidence type="ECO:0000313" key="3">
    <source>
        <dbReference type="EMBL" id="OHA04079.1"/>
    </source>
</evidence>
<sequence>MYRFKEALVEPVPEDLGEVMLTRERREDLRLLYDNVGETRNADVTIRWYISAVMFTLNAALLPFGLDRALKGEPLGIVVGLMEVSSIVLWFFLEMRMEGVIQYWNSRLIAGEDMLRPIMRVFGGEEYRAQVSGVRIRTHYVLILIIMLFSSAGIVTISVSLMTHPRLPVPTYVSTVIHEKTEAKLQQLENEVEKLQRQVNVLSRPIPKSVPKKKMTPSKRGGSR</sequence>
<keyword evidence="2" id="KW-0472">Membrane</keyword>
<feature type="transmembrane region" description="Helical" evidence="2">
    <location>
        <begin position="75"/>
        <end position="93"/>
    </location>
</feature>
<organism evidence="3 4">
    <name type="scientific">Candidatus Sungbacteria bacterium RIFCSPHIGHO2_02_FULL_52_23</name>
    <dbReference type="NCBI Taxonomy" id="1802274"/>
    <lineage>
        <taxon>Bacteria</taxon>
        <taxon>Candidatus Sungiibacteriota</taxon>
    </lineage>
</organism>